<dbReference type="InterPro" id="IPR047175">
    <property type="entry name" value="CotS-like"/>
</dbReference>
<sequence>MKIVNTFEQYLISKGIEVVQEINFDLKSKKITEEMLKEQLKLISEFHEKVKGSTIGVKERLDSRAGRIVENYKVNIKKLKRDIVRFKENGPSHIFEEIVLYKGDEYVNRGEEVIKTIYDNNYYDLILRSMKNKEICLGNVDFSNLVSGENIKIKSAKKASCNMVEIDCYNLLYKYKKKGLDVNFKELTRYFCELENLEDNSYRFIIACLSFPYEVTKQCNNYRLRKGEFTEDEYLLKLQKAIVQDSMTLL</sequence>
<dbReference type="Proteomes" id="UP001500339">
    <property type="component" value="Unassembled WGS sequence"/>
</dbReference>
<accession>A0ABN1J4B2</accession>
<keyword evidence="1" id="KW-0167">Capsid protein</keyword>
<dbReference type="PANTHER" id="PTHR39179:SF1">
    <property type="entry name" value="SPORE COAT PROTEIN I"/>
    <property type="match status" value="1"/>
</dbReference>
<name>A0ABN1J4B2_9CLOT</name>
<protein>
    <submittedName>
        <fullName evidence="1">Spore coat protein CotS</fullName>
    </submittedName>
</protein>
<gene>
    <name evidence="1" type="ORF">GCM10008905_27170</name>
</gene>
<comment type="caution">
    <text evidence="1">The sequence shown here is derived from an EMBL/GenBank/DDBJ whole genome shotgun (WGS) entry which is preliminary data.</text>
</comment>
<organism evidence="1 2">
    <name type="scientific">Clostridium malenominatum</name>
    <dbReference type="NCBI Taxonomy" id="1539"/>
    <lineage>
        <taxon>Bacteria</taxon>
        <taxon>Bacillati</taxon>
        <taxon>Bacillota</taxon>
        <taxon>Clostridia</taxon>
        <taxon>Eubacteriales</taxon>
        <taxon>Clostridiaceae</taxon>
        <taxon>Clostridium</taxon>
    </lineage>
</organism>
<keyword evidence="2" id="KW-1185">Reference proteome</keyword>
<dbReference type="Gene3D" id="3.90.1200.10">
    <property type="match status" value="1"/>
</dbReference>
<proteinExistence type="predicted"/>
<keyword evidence="1" id="KW-0946">Virion</keyword>
<dbReference type="RefSeq" id="WP_343770493.1">
    <property type="nucleotide sequence ID" value="NZ_BAAACF010000003.1"/>
</dbReference>
<reference evidence="1 2" key="1">
    <citation type="journal article" date="2019" name="Int. J. Syst. Evol. Microbiol.">
        <title>The Global Catalogue of Microorganisms (GCM) 10K type strain sequencing project: providing services to taxonomists for standard genome sequencing and annotation.</title>
        <authorList>
            <consortium name="The Broad Institute Genomics Platform"/>
            <consortium name="The Broad Institute Genome Sequencing Center for Infectious Disease"/>
            <person name="Wu L."/>
            <person name="Ma J."/>
        </authorList>
    </citation>
    <scope>NUCLEOTIDE SEQUENCE [LARGE SCALE GENOMIC DNA]</scope>
    <source>
        <strain evidence="1 2">JCM 1405</strain>
    </source>
</reference>
<evidence type="ECO:0000313" key="2">
    <source>
        <dbReference type="Proteomes" id="UP001500339"/>
    </source>
</evidence>
<dbReference type="EMBL" id="BAAACF010000003">
    <property type="protein sequence ID" value="GAA0728375.1"/>
    <property type="molecule type" value="Genomic_DNA"/>
</dbReference>
<evidence type="ECO:0000313" key="1">
    <source>
        <dbReference type="EMBL" id="GAA0728375.1"/>
    </source>
</evidence>
<dbReference type="PANTHER" id="PTHR39179">
    <property type="entry name" value="SPORE COAT PROTEIN I"/>
    <property type="match status" value="1"/>
</dbReference>